<comment type="function">
    <text evidence="9">Catalyzes the isomerization of sedoheptulose 7-phosphate in D-glycero-D-manno-heptose 7-phosphate.</text>
</comment>
<feature type="binding site" evidence="9">
    <location>
        <position position="122"/>
    </location>
    <ligand>
        <name>substrate</name>
    </ligand>
</feature>
<dbReference type="InterPro" id="IPR046348">
    <property type="entry name" value="SIS_dom_sf"/>
</dbReference>
<comment type="caution">
    <text evidence="11">The sequence shown here is derived from an EMBL/GenBank/DDBJ whole genome shotgun (WGS) entry which is preliminary data.</text>
</comment>
<sequence>MKDFIIAELHESIEVKKQASKQLVPQIEAAARLMISALKAGNKILIFGNGGSAADSQHLAAELIGRYRKDRRSLPAIALTTDTSIITSISNDYSYEVVFSKQVEGLARKGDVAVGLSTSGNSRNVLVALEKAKELGCATIGFLGGDGGQITEAVDVPITIPSKITARVQESHITIGHIICGLIENELFGRE</sequence>
<dbReference type="GO" id="GO:0097367">
    <property type="term" value="F:carbohydrate derivative binding"/>
    <property type="evidence" value="ECO:0007669"/>
    <property type="project" value="InterPro"/>
</dbReference>
<organism evidence="11 12">
    <name type="scientific">candidate division WOR-1 bacterium RIFOXYC12_FULL_54_18</name>
    <dbReference type="NCBI Taxonomy" id="1802584"/>
    <lineage>
        <taxon>Bacteria</taxon>
        <taxon>Bacillati</taxon>
        <taxon>Saganbacteria</taxon>
    </lineage>
</organism>
<evidence type="ECO:0000256" key="6">
    <source>
        <dbReference type="ARBA" id="ARBA00022833"/>
    </source>
</evidence>
<name>A0A1F4T4G6_UNCSA</name>
<dbReference type="PANTHER" id="PTHR30390:SF6">
    <property type="entry name" value="DNAA INITIATOR-ASSOCIATING PROTEIN DIAA"/>
    <property type="match status" value="1"/>
</dbReference>
<evidence type="ECO:0000256" key="3">
    <source>
        <dbReference type="ARBA" id="ARBA00009894"/>
    </source>
</evidence>
<dbReference type="PROSITE" id="PS51464">
    <property type="entry name" value="SIS"/>
    <property type="match status" value="1"/>
</dbReference>
<keyword evidence="8 9" id="KW-0119">Carbohydrate metabolism</keyword>
<evidence type="ECO:0000256" key="9">
    <source>
        <dbReference type="HAMAP-Rule" id="MF_00067"/>
    </source>
</evidence>
<dbReference type="PANTHER" id="PTHR30390">
    <property type="entry name" value="SEDOHEPTULOSE 7-PHOSPHATE ISOMERASE / DNAA INITIATOR-ASSOCIATING FACTOR FOR REPLICATION INITIATION"/>
    <property type="match status" value="1"/>
</dbReference>
<evidence type="ECO:0000256" key="8">
    <source>
        <dbReference type="ARBA" id="ARBA00023277"/>
    </source>
</evidence>
<feature type="binding site" evidence="9">
    <location>
        <begin position="91"/>
        <end position="92"/>
    </location>
    <ligand>
        <name>substrate</name>
    </ligand>
</feature>
<feature type="binding site" evidence="9">
    <location>
        <position position="58"/>
    </location>
    <ligand>
        <name>Zn(2+)</name>
        <dbReference type="ChEBI" id="CHEBI:29105"/>
    </ligand>
</feature>
<feature type="domain" description="SIS" evidence="10">
    <location>
        <begin position="34"/>
        <end position="191"/>
    </location>
</feature>
<evidence type="ECO:0000313" key="12">
    <source>
        <dbReference type="Proteomes" id="UP000178602"/>
    </source>
</evidence>
<gene>
    <name evidence="9" type="primary">gmhA</name>
    <name evidence="11" type="ORF">A3K49_00220</name>
</gene>
<evidence type="ECO:0000256" key="4">
    <source>
        <dbReference type="ARBA" id="ARBA00022490"/>
    </source>
</evidence>
<dbReference type="InterPro" id="IPR004515">
    <property type="entry name" value="Phosphoheptose_Isoase"/>
</dbReference>
<feature type="binding site" evidence="9">
    <location>
        <position position="62"/>
    </location>
    <ligand>
        <name>Zn(2+)</name>
        <dbReference type="ChEBI" id="CHEBI:29105"/>
    </ligand>
</feature>
<feature type="binding site" evidence="9">
    <location>
        <position position="62"/>
    </location>
    <ligand>
        <name>substrate</name>
    </ligand>
</feature>
<dbReference type="InterPro" id="IPR050099">
    <property type="entry name" value="SIS_GmhA/DiaA_subfam"/>
</dbReference>
<dbReference type="GO" id="GO:0008968">
    <property type="term" value="F:D-sedoheptulose 7-phosphate isomerase activity"/>
    <property type="evidence" value="ECO:0007669"/>
    <property type="project" value="UniProtKB-UniRule"/>
</dbReference>
<dbReference type="AlphaFoldDB" id="A0A1F4T4G6"/>
<dbReference type="EMBL" id="MEUG01000001">
    <property type="protein sequence ID" value="OGC27447.1"/>
    <property type="molecule type" value="Genomic_DNA"/>
</dbReference>
<feature type="binding site" evidence="9">
    <location>
        <begin position="117"/>
        <end position="119"/>
    </location>
    <ligand>
        <name>substrate</name>
    </ligand>
</feature>
<dbReference type="UniPathway" id="UPA00041">
    <property type="reaction ID" value="UER00436"/>
</dbReference>
<dbReference type="GO" id="GO:2001061">
    <property type="term" value="P:D-glycero-D-manno-heptose 7-phosphate biosynthetic process"/>
    <property type="evidence" value="ECO:0007669"/>
    <property type="project" value="UniProtKB-UniPathway"/>
</dbReference>
<comment type="similarity">
    <text evidence="3 9">Belongs to the SIS family. GmhA subfamily.</text>
</comment>
<dbReference type="InterPro" id="IPR001347">
    <property type="entry name" value="SIS_dom"/>
</dbReference>
<dbReference type="GO" id="GO:0008270">
    <property type="term" value="F:zinc ion binding"/>
    <property type="evidence" value="ECO:0007669"/>
    <property type="project" value="UniProtKB-UniRule"/>
</dbReference>
<comment type="subcellular location">
    <subcellularLocation>
        <location evidence="2 9">Cytoplasm</location>
    </subcellularLocation>
</comment>
<dbReference type="GO" id="GO:0005975">
    <property type="term" value="P:carbohydrate metabolic process"/>
    <property type="evidence" value="ECO:0007669"/>
    <property type="project" value="UniProtKB-UniRule"/>
</dbReference>
<feature type="binding site" evidence="9">
    <location>
        <position position="169"/>
    </location>
    <ligand>
        <name>substrate</name>
    </ligand>
</feature>
<protein>
    <recommendedName>
        <fullName evidence="9">Phosphoheptose isomerase</fullName>
        <ecNumber evidence="9">5.3.1.28</ecNumber>
    </recommendedName>
    <alternativeName>
        <fullName evidence="9">Sedoheptulose 7-phosphate isomerase</fullName>
    </alternativeName>
</protein>
<keyword evidence="6 9" id="KW-0862">Zinc</keyword>
<dbReference type="InterPro" id="IPR035461">
    <property type="entry name" value="GmhA/DiaA"/>
</dbReference>
<dbReference type="Gene3D" id="3.40.50.10490">
    <property type="entry name" value="Glucose-6-phosphate isomerase like protein, domain 1"/>
    <property type="match status" value="1"/>
</dbReference>
<evidence type="ECO:0000259" key="10">
    <source>
        <dbReference type="PROSITE" id="PS51464"/>
    </source>
</evidence>
<accession>A0A1F4T4G6</accession>
<proteinExistence type="inferred from homology"/>
<comment type="pathway">
    <text evidence="9">Carbohydrate biosynthesis; D-glycero-D-manno-heptose 7-phosphate biosynthesis; D-glycero-alpha-D-manno-heptose 7-phosphate and D-glycero-beta-D-manno-heptose 7-phosphate from sedoheptulose 7-phosphate: step 1/1.</text>
</comment>
<dbReference type="SUPFAM" id="SSF53697">
    <property type="entry name" value="SIS domain"/>
    <property type="match status" value="1"/>
</dbReference>
<comment type="miscellaneous">
    <text evidence="9">The reaction produces a racemic mixture of D-glycero-alpha-D-manno-heptose 7-phosphate and D-glycero-beta-D-manno-heptose 7-phosphate.</text>
</comment>
<evidence type="ECO:0000256" key="7">
    <source>
        <dbReference type="ARBA" id="ARBA00023235"/>
    </source>
</evidence>
<comment type="cofactor">
    <cofactor evidence="9">
        <name>Zn(2+)</name>
        <dbReference type="ChEBI" id="CHEBI:29105"/>
    </cofactor>
    <text evidence="9">Binds 1 zinc ion per subunit.</text>
</comment>
<keyword evidence="4 9" id="KW-0963">Cytoplasm</keyword>
<comment type="catalytic activity">
    <reaction evidence="1 9">
        <text>2 D-sedoheptulose 7-phosphate = D-glycero-alpha-D-manno-heptose 7-phosphate + D-glycero-beta-D-manno-heptose 7-phosphate</text>
        <dbReference type="Rhea" id="RHEA:27489"/>
        <dbReference type="ChEBI" id="CHEBI:57483"/>
        <dbReference type="ChEBI" id="CHEBI:60203"/>
        <dbReference type="ChEBI" id="CHEBI:60204"/>
        <dbReference type="EC" id="5.3.1.28"/>
    </reaction>
</comment>
<reference evidence="11 12" key="1">
    <citation type="journal article" date="2016" name="Nat. Commun.">
        <title>Thousands of microbial genomes shed light on interconnected biogeochemical processes in an aquifer system.</title>
        <authorList>
            <person name="Anantharaman K."/>
            <person name="Brown C.T."/>
            <person name="Hug L.A."/>
            <person name="Sharon I."/>
            <person name="Castelle C.J."/>
            <person name="Probst A.J."/>
            <person name="Thomas B.C."/>
            <person name="Singh A."/>
            <person name="Wilkins M.J."/>
            <person name="Karaoz U."/>
            <person name="Brodie E.L."/>
            <person name="Williams K.H."/>
            <person name="Hubbard S.S."/>
            <person name="Banfield J.F."/>
        </authorList>
    </citation>
    <scope>NUCLEOTIDE SEQUENCE [LARGE SCALE GENOMIC DNA]</scope>
</reference>
<evidence type="ECO:0000256" key="1">
    <source>
        <dbReference type="ARBA" id="ARBA00000348"/>
    </source>
</evidence>
<feature type="binding site" evidence="9">
    <location>
        <position position="169"/>
    </location>
    <ligand>
        <name>Zn(2+)</name>
        <dbReference type="ChEBI" id="CHEBI:29105"/>
    </ligand>
</feature>
<keyword evidence="5 9" id="KW-0479">Metal-binding</keyword>
<dbReference type="HAMAP" id="MF_00067">
    <property type="entry name" value="GmhA"/>
    <property type="match status" value="1"/>
</dbReference>
<dbReference type="Pfam" id="PF13580">
    <property type="entry name" value="SIS_2"/>
    <property type="match status" value="1"/>
</dbReference>
<dbReference type="CDD" id="cd05006">
    <property type="entry name" value="SIS_GmhA"/>
    <property type="match status" value="1"/>
</dbReference>
<feature type="binding site" evidence="9">
    <location>
        <position position="177"/>
    </location>
    <ligand>
        <name>Zn(2+)</name>
        <dbReference type="ChEBI" id="CHEBI:29105"/>
    </ligand>
</feature>
<dbReference type="Proteomes" id="UP000178602">
    <property type="component" value="Unassembled WGS sequence"/>
</dbReference>
<feature type="binding site" evidence="9">
    <location>
        <begin position="49"/>
        <end position="51"/>
    </location>
    <ligand>
        <name>substrate</name>
    </ligand>
</feature>
<evidence type="ECO:0000256" key="5">
    <source>
        <dbReference type="ARBA" id="ARBA00022723"/>
    </source>
</evidence>
<dbReference type="GO" id="GO:0005737">
    <property type="term" value="C:cytoplasm"/>
    <property type="evidence" value="ECO:0007669"/>
    <property type="project" value="UniProtKB-SubCell"/>
</dbReference>
<evidence type="ECO:0000313" key="11">
    <source>
        <dbReference type="EMBL" id="OGC27447.1"/>
    </source>
</evidence>
<dbReference type="EC" id="5.3.1.28" evidence="9"/>
<evidence type="ECO:0000256" key="2">
    <source>
        <dbReference type="ARBA" id="ARBA00004496"/>
    </source>
</evidence>
<keyword evidence="7 9" id="KW-0413">Isomerase</keyword>